<dbReference type="PATRIC" id="fig|1396.539.peg.1194"/>
<gene>
    <name evidence="1" type="ORF">B4082_5407</name>
</gene>
<proteinExistence type="predicted"/>
<dbReference type="EMBL" id="LJKA01000074">
    <property type="protein sequence ID" value="KZD27461.1"/>
    <property type="molecule type" value="Genomic_DNA"/>
</dbReference>
<accession>A0A164BUT2</accession>
<dbReference type="Proteomes" id="UP000076501">
    <property type="component" value="Unassembled WGS sequence"/>
</dbReference>
<dbReference type="AlphaFoldDB" id="A0A164BUT2"/>
<protein>
    <submittedName>
        <fullName evidence="1">Uncharacterized protein</fullName>
    </submittedName>
</protein>
<evidence type="ECO:0000313" key="1">
    <source>
        <dbReference type="EMBL" id="KZD27461.1"/>
    </source>
</evidence>
<comment type="caution">
    <text evidence="1">The sequence shown here is derived from an EMBL/GenBank/DDBJ whole genome shotgun (WGS) entry which is preliminary data.</text>
</comment>
<organism evidence="1 2">
    <name type="scientific">Bacillus cereus</name>
    <dbReference type="NCBI Taxonomy" id="1396"/>
    <lineage>
        <taxon>Bacteria</taxon>
        <taxon>Bacillati</taxon>
        <taxon>Bacillota</taxon>
        <taxon>Bacilli</taxon>
        <taxon>Bacillales</taxon>
        <taxon>Bacillaceae</taxon>
        <taxon>Bacillus</taxon>
        <taxon>Bacillus cereus group</taxon>
    </lineage>
</organism>
<name>A0A164BUT2_BACCE</name>
<evidence type="ECO:0000313" key="2">
    <source>
        <dbReference type="Proteomes" id="UP000076501"/>
    </source>
</evidence>
<reference evidence="1 2" key="1">
    <citation type="submission" date="2015-09" db="EMBL/GenBank/DDBJ databases">
        <title>Bacillus cereus food isolates.</title>
        <authorList>
            <person name="Boekhorst J."/>
        </authorList>
    </citation>
    <scope>NUCLEOTIDE SEQUENCE [LARGE SCALE GENOMIC DNA]</scope>
    <source>
        <strain evidence="1 2">B4082</strain>
    </source>
</reference>
<sequence length="57" mass="6356">MMEGKTMTLKPLKQYKIGPNKIQSLDDVITILRNVMICVNGGEALEGLEHLIEKGDE</sequence>